<evidence type="ECO:0000313" key="1">
    <source>
        <dbReference type="EMBL" id="CAE8647147.1"/>
    </source>
</evidence>
<feature type="non-terminal residue" evidence="1">
    <location>
        <position position="507"/>
    </location>
</feature>
<accession>A0A813IAB0</accession>
<proteinExistence type="predicted"/>
<dbReference type="EMBL" id="CAJNNW010005153">
    <property type="protein sequence ID" value="CAE8647147.1"/>
    <property type="molecule type" value="Genomic_DNA"/>
</dbReference>
<dbReference type="Proteomes" id="UP000626109">
    <property type="component" value="Unassembled WGS sequence"/>
</dbReference>
<organism evidence="1 2">
    <name type="scientific">Polarella glacialis</name>
    <name type="common">Dinoflagellate</name>
    <dbReference type="NCBI Taxonomy" id="89957"/>
    <lineage>
        <taxon>Eukaryota</taxon>
        <taxon>Sar</taxon>
        <taxon>Alveolata</taxon>
        <taxon>Dinophyceae</taxon>
        <taxon>Suessiales</taxon>
        <taxon>Suessiaceae</taxon>
        <taxon>Polarella</taxon>
    </lineage>
</organism>
<reference evidence="1" key="1">
    <citation type="submission" date="2021-02" db="EMBL/GenBank/DDBJ databases">
        <authorList>
            <person name="Dougan E. K."/>
            <person name="Rhodes N."/>
            <person name="Thang M."/>
            <person name="Chan C."/>
        </authorList>
    </citation>
    <scope>NUCLEOTIDE SEQUENCE</scope>
</reference>
<evidence type="ECO:0000313" key="2">
    <source>
        <dbReference type="Proteomes" id="UP000626109"/>
    </source>
</evidence>
<name>A0A813IAB0_POLGL</name>
<dbReference type="AlphaFoldDB" id="A0A813IAB0"/>
<protein>
    <submittedName>
        <fullName evidence="1">Uncharacterized protein</fullName>
    </submittedName>
</protein>
<comment type="caution">
    <text evidence="1">The sequence shown here is derived from an EMBL/GenBank/DDBJ whole genome shotgun (WGS) entry which is preliminary data.</text>
</comment>
<feature type="non-terminal residue" evidence="1">
    <location>
        <position position="1"/>
    </location>
</feature>
<gene>
    <name evidence="1" type="ORF">PGLA2088_LOCUS5423</name>
</gene>
<sequence length="507" mass="57986">SSELGSESAGERWLQAEEDIVCNDKARWSQMPWDFLSFAERDSWTRLGWTPDQWDAAHPIPTTTAKTSTSTFGRRLEEDDFVEDEVEEGTEPGDWRLRDRDRRVQATPVVRTTTQTRTTTSTTAIPMTEYMCYQDLLEDQQDAVRTVGYTISTWRACKRPGCPWPPGIPTPNATCLDILDWTQRLLGMTWVDLTSSKRDALVMLGWDPVGTRWNVQDFPESYASLWNGLQQRQQEAAAFLGFNPQVWEKCESASPCIIRKERLEKHWSTIQWTSMKPPFQLRMRQLGYDEERWTNGEAPTIYKDYDELTPGQEVAVRLAGFVKDIWDDCPDTICEDRFEYVVRKYKGVAWDDMATAQKRAWMLLEFTPQLWAEGGMDNTPAKQKRWTELSLDQQIQAAFLGHSEGSWQGCDLGWKSPVMNETGPASQISTSPIRTVRGRMVIRRPFQEVSGNVYGAAVAKLPSSFMAIFERAVARALFCVNPPLSEDLSTYIANDGTPLCIKKDIFE</sequence>